<evidence type="ECO:0000256" key="2">
    <source>
        <dbReference type="ARBA" id="ARBA00009677"/>
    </source>
</evidence>
<dbReference type="InterPro" id="IPR010930">
    <property type="entry name" value="Flg_bb/hook_C_dom"/>
</dbReference>
<keyword evidence="8" id="KW-0969">Cilium</keyword>
<evidence type="ECO:0000313" key="9">
    <source>
        <dbReference type="Proteomes" id="UP001271769"/>
    </source>
</evidence>
<evidence type="ECO:0000256" key="1">
    <source>
        <dbReference type="ARBA" id="ARBA00004117"/>
    </source>
</evidence>
<dbReference type="InterPro" id="IPR006299">
    <property type="entry name" value="FlgC"/>
</dbReference>
<evidence type="ECO:0000259" key="7">
    <source>
        <dbReference type="Pfam" id="PF06429"/>
    </source>
</evidence>
<evidence type="ECO:0000256" key="4">
    <source>
        <dbReference type="ARBA" id="ARBA00023143"/>
    </source>
</evidence>
<keyword evidence="4 6" id="KW-0975">Bacterial flagellum</keyword>
<organism evidence="8 9">
    <name type="scientific">Dongia rigui</name>
    <dbReference type="NCBI Taxonomy" id="940149"/>
    <lineage>
        <taxon>Bacteria</taxon>
        <taxon>Pseudomonadati</taxon>
        <taxon>Pseudomonadota</taxon>
        <taxon>Alphaproteobacteria</taxon>
        <taxon>Rhodospirillales</taxon>
        <taxon>Dongiaceae</taxon>
        <taxon>Dongia</taxon>
    </lineage>
</organism>
<protein>
    <recommendedName>
        <fullName evidence="3 6">Flagellar basal-body rod protein FlgC</fullName>
    </recommendedName>
</protein>
<dbReference type="RefSeq" id="WP_320498781.1">
    <property type="nucleotide sequence ID" value="NZ_JAXCLX010000001.1"/>
</dbReference>
<dbReference type="PANTHER" id="PTHR30435:SF2">
    <property type="entry name" value="FLAGELLAR BASAL-BODY ROD PROTEIN FLGC"/>
    <property type="match status" value="1"/>
</dbReference>
<dbReference type="Pfam" id="PF06429">
    <property type="entry name" value="Flg_bbr_C"/>
    <property type="match status" value="1"/>
</dbReference>
<evidence type="ECO:0000256" key="3">
    <source>
        <dbReference type="ARBA" id="ARBA00017941"/>
    </source>
</evidence>
<gene>
    <name evidence="8" type="primary">flgC</name>
    <name evidence="8" type="ORF">SMD31_01230</name>
</gene>
<evidence type="ECO:0000313" key="8">
    <source>
        <dbReference type="EMBL" id="MDY0870518.1"/>
    </source>
</evidence>
<dbReference type="EMBL" id="JAXCLX010000001">
    <property type="protein sequence ID" value="MDY0870518.1"/>
    <property type="molecule type" value="Genomic_DNA"/>
</dbReference>
<dbReference type="PANTHER" id="PTHR30435">
    <property type="entry name" value="FLAGELLAR PROTEIN"/>
    <property type="match status" value="1"/>
</dbReference>
<comment type="subunit">
    <text evidence="5 6">The basal body constitutes a major portion of the flagellar organelle and consists of four rings (L,P,S, and M) mounted on a central rod. The rod consists of about 26 subunits of FlgG in the distal portion, and FlgB, FlgC and FlgF are thought to build up the proximal portion of the rod with about 6 subunits each.</text>
</comment>
<keyword evidence="8" id="KW-0966">Cell projection</keyword>
<reference evidence="8 9" key="1">
    <citation type="journal article" date="2013" name="Antonie Van Leeuwenhoek">
        <title>Dongia rigui sp. nov., isolated from freshwater of a large wetland in Korea.</title>
        <authorList>
            <person name="Baik K.S."/>
            <person name="Hwang Y.M."/>
            <person name="Choi J.S."/>
            <person name="Kwon J."/>
            <person name="Seong C.N."/>
        </authorList>
    </citation>
    <scope>NUCLEOTIDE SEQUENCE [LARGE SCALE GENOMIC DNA]</scope>
    <source>
        <strain evidence="8 9">04SU4-P</strain>
    </source>
</reference>
<sequence length="135" mass="15203">MELFDSMFISASGMRVQGERLRVIAENLANVDSVGETPGADPYRRKTITFRNQLDREMGVDLVKVAKVGTDRSDFRKKYEPGNPAADKDGYVSLPNVNALVEMTDMREAQRSYEANLKVIEASRTMLSRTIDVLR</sequence>
<comment type="subcellular location">
    <subcellularLocation>
        <location evidence="1 6">Bacterial flagellum basal body</location>
    </subcellularLocation>
</comment>
<name>A0ABU5DT36_9PROT</name>
<dbReference type="NCBIfam" id="TIGR01395">
    <property type="entry name" value="FlgC"/>
    <property type="match status" value="1"/>
</dbReference>
<evidence type="ECO:0000256" key="6">
    <source>
        <dbReference type="RuleBase" id="RU362062"/>
    </source>
</evidence>
<proteinExistence type="inferred from homology"/>
<comment type="caution">
    <text evidence="8">The sequence shown here is derived from an EMBL/GenBank/DDBJ whole genome shotgun (WGS) entry which is preliminary data.</text>
</comment>
<feature type="domain" description="Flagellar basal-body/hook protein C-terminal" evidence="7">
    <location>
        <begin position="89"/>
        <end position="132"/>
    </location>
</feature>
<accession>A0ABU5DT36</accession>
<keyword evidence="9" id="KW-1185">Reference proteome</keyword>
<dbReference type="Proteomes" id="UP001271769">
    <property type="component" value="Unassembled WGS sequence"/>
</dbReference>
<keyword evidence="8" id="KW-0282">Flagellum</keyword>
<evidence type="ECO:0000256" key="5">
    <source>
        <dbReference type="ARBA" id="ARBA00025933"/>
    </source>
</evidence>
<comment type="similarity">
    <text evidence="2">Belongs to the flagella basal body rod proteins family.</text>
</comment>